<protein>
    <recommendedName>
        <fullName evidence="2">Anhydro-N-acetylmuramic acid kinase</fullName>
        <ecNumber evidence="2">2.7.1.170</ecNumber>
    </recommendedName>
    <alternativeName>
        <fullName evidence="2">AnhMurNAc kinase</fullName>
    </alternativeName>
</protein>
<evidence type="ECO:0000256" key="2">
    <source>
        <dbReference type="HAMAP-Rule" id="MF_01270"/>
    </source>
</evidence>
<dbReference type="GO" id="GO:0016301">
    <property type="term" value="F:kinase activity"/>
    <property type="evidence" value="ECO:0007669"/>
    <property type="project" value="UniProtKB-KW"/>
</dbReference>
<keyword evidence="2" id="KW-0808">Transferase</keyword>
<comment type="caution">
    <text evidence="3">The sequence shown here is derived from an EMBL/GenBank/DDBJ whole genome shotgun (WGS) entry which is preliminary data.</text>
</comment>
<comment type="catalytic activity">
    <reaction evidence="2">
        <text>1,6-anhydro-N-acetyl-beta-muramate + ATP + H2O = N-acetyl-D-muramate 6-phosphate + ADP + H(+)</text>
        <dbReference type="Rhea" id="RHEA:24952"/>
        <dbReference type="ChEBI" id="CHEBI:15377"/>
        <dbReference type="ChEBI" id="CHEBI:15378"/>
        <dbReference type="ChEBI" id="CHEBI:30616"/>
        <dbReference type="ChEBI" id="CHEBI:58690"/>
        <dbReference type="ChEBI" id="CHEBI:58722"/>
        <dbReference type="ChEBI" id="CHEBI:456216"/>
        <dbReference type="EC" id="2.7.1.170"/>
    </reaction>
</comment>
<dbReference type="GO" id="GO:0097175">
    <property type="term" value="P:1,6-anhydro-N-acetyl-beta-muramic acid catabolic process"/>
    <property type="evidence" value="ECO:0007669"/>
    <property type="project" value="UniProtKB-UniRule"/>
</dbReference>
<dbReference type="UniPathway" id="UPA00544"/>
<name>A0A524RMI8_9CHRO</name>
<dbReference type="GO" id="GO:0005524">
    <property type="term" value="F:ATP binding"/>
    <property type="evidence" value="ECO:0007669"/>
    <property type="project" value="UniProtKB-UniRule"/>
</dbReference>
<accession>A0A524RMI8</accession>
<keyword evidence="1 2" id="KW-0418">Kinase</keyword>
<proteinExistence type="inferred from homology"/>
<dbReference type="Pfam" id="PF03702">
    <property type="entry name" value="AnmK"/>
    <property type="match status" value="1"/>
</dbReference>
<dbReference type="PANTHER" id="PTHR30605:SF0">
    <property type="entry name" value="ANHYDRO-N-ACETYLMURAMIC ACID KINASE"/>
    <property type="match status" value="1"/>
</dbReference>
<dbReference type="SUPFAM" id="SSF53067">
    <property type="entry name" value="Actin-like ATPase domain"/>
    <property type="match status" value="1"/>
</dbReference>
<evidence type="ECO:0000313" key="3">
    <source>
        <dbReference type="EMBL" id="TGG90903.1"/>
    </source>
</evidence>
<dbReference type="GO" id="GO:0016773">
    <property type="term" value="F:phosphotransferase activity, alcohol group as acceptor"/>
    <property type="evidence" value="ECO:0007669"/>
    <property type="project" value="UniProtKB-UniRule"/>
</dbReference>
<dbReference type="UniPathway" id="UPA00343"/>
<dbReference type="EC" id="2.7.1.170" evidence="2"/>
<dbReference type="GO" id="GO:0006040">
    <property type="term" value="P:amino sugar metabolic process"/>
    <property type="evidence" value="ECO:0007669"/>
    <property type="project" value="InterPro"/>
</dbReference>
<keyword evidence="2" id="KW-0119">Carbohydrate metabolism</keyword>
<evidence type="ECO:0000256" key="1">
    <source>
        <dbReference type="ARBA" id="ARBA00022777"/>
    </source>
</evidence>
<comment type="function">
    <text evidence="2">Catalyzes the specific phosphorylation of 1,6-anhydro-N-acetylmuramic acid (anhMurNAc) with the simultaneous cleavage of the 1,6-anhydro ring, generating MurNAc-6-P. Is required for the utilization of anhMurNAc either imported from the medium or derived from its own cell wall murein, and thus plays a role in cell wall recycling.</text>
</comment>
<comment type="pathway">
    <text evidence="2">Cell wall biogenesis; peptidoglycan recycling.</text>
</comment>
<evidence type="ECO:0000313" key="4">
    <source>
        <dbReference type="Proteomes" id="UP000317990"/>
    </source>
</evidence>
<dbReference type="Gene3D" id="3.30.420.40">
    <property type="match status" value="2"/>
</dbReference>
<dbReference type="InterPro" id="IPR005338">
    <property type="entry name" value="Anhydro_N_Ac-Mur_kinase"/>
</dbReference>
<keyword evidence="2" id="KW-0067">ATP-binding</keyword>
<reference evidence="3 4" key="1">
    <citation type="journal article" date="2019" name="mSystems">
        <title>Life at home and on the roam: Genomic adaptions reflect the dual lifestyle of an intracellular, facultative symbiont.</title>
        <authorList>
            <person name="Burgsdorf I."/>
        </authorList>
    </citation>
    <scope>NUCLEOTIDE SEQUENCE [LARGE SCALE GENOMIC DNA]</scope>
    <source>
        <strain evidence="3">277cV</strain>
    </source>
</reference>
<dbReference type="EMBL" id="SRMO01000084">
    <property type="protein sequence ID" value="TGG90903.1"/>
    <property type="molecule type" value="Genomic_DNA"/>
</dbReference>
<sequence length="372" mass="39568">MKVLGLMSGTSADGVDAVLLQLRGRLRQPRWRLLGHHHHPYSALLRDRLTAVGQGAPLSAQAWLELQEAVTEAQASCARQLDPAGHARLVGCHGQTVWHRPPRAGRRGVSCQLLLGPLLARLLERPVVFDFRANDLARGGQGAPLVPLADAALLGRRRQATALLNLGGIANLTLIPPRWSAAAAAVRGWDCGPANSLLDLAAHRLSAGRLHCDEDGRLATGGVPVEGLIRQWLQEPYFQQRPPKSTGRDCFGADDLARRLGQLQGHPTADVMATLTHFSAAVVAQDLAPEPGLDALLVAGGGVRNPALQAALRERLAPLPLVPLDQRGLPAVAREAAAFALLAWWRWQGVSGTTPLITGADRPCLTGTLAAP</sequence>
<organism evidence="3 4">
    <name type="scientific">Aphanocapsa feldmannii 277cV</name>
    <dbReference type="NCBI Taxonomy" id="2507553"/>
    <lineage>
        <taxon>Bacteria</taxon>
        <taxon>Bacillati</taxon>
        <taxon>Cyanobacteriota</taxon>
        <taxon>Cyanophyceae</taxon>
        <taxon>Oscillatoriophycideae</taxon>
        <taxon>Chroococcales</taxon>
        <taxon>Microcystaceae</taxon>
        <taxon>Aphanocapsa</taxon>
    </lineage>
</organism>
<dbReference type="HAMAP" id="MF_01270">
    <property type="entry name" value="AnhMurNAc_kinase"/>
    <property type="match status" value="1"/>
</dbReference>
<gene>
    <name evidence="2" type="primary">anmK</name>
    <name evidence="3" type="ORF">ERJ67_09330</name>
</gene>
<feature type="binding site" evidence="2">
    <location>
        <begin position="9"/>
        <end position="16"/>
    </location>
    <ligand>
        <name>ATP</name>
        <dbReference type="ChEBI" id="CHEBI:30616"/>
    </ligand>
</feature>
<dbReference type="PANTHER" id="PTHR30605">
    <property type="entry name" value="ANHYDRO-N-ACETYLMURAMIC ACID KINASE"/>
    <property type="match status" value="1"/>
</dbReference>
<dbReference type="Proteomes" id="UP000317990">
    <property type="component" value="Unassembled WGS sequence"/>
</dbReference>
<comment type="similarity">
    <text evidence="2">Belongs to the anhydro-N-acetylmuramic acid kinase family.</text>
</comment>
<comment type="pathway">
    <text evidence="2">Amino-sugar metabolism; 1,6-anhydro-N-acetylmuramate degradation.</text>
</comment>
<dbReference type="AlphaFoldDB" id="A0A524RMI8"/>
<dbReference type="GO" id="GO:0009254">
    <property type="term" value="P:peptidoglycan turnover"/>
    <property type="evidence" value="ECO:0007669"/>
    <property type="project" value="UniProtKB-UniRule"/>
</dbReference>
<keyword evidence="2" id="KW-0547">Nucleotide-binding</keyword>
<dbReference type="InterPro" id="IPR043129">
    <property type="entry name" value="ATPase_NBD"/>
</dbReference>